<reference evidence="1 2" key="1">
    <citation type="submission" date="2015-09" db="EMBL/GenBank/DDBJ databases">
        <title>Host preference determinants of Valsa canker pathogens revealed by comparative genomics.</title>
        <authorList>
            <person name="Yin Z."/>
            <person name="Huang L."/>
        </authorList>
    </citation>
    <scope>NUCLEOTIDE SEQUENCE [LARGE SCALE GENOMIC DNA]</scope>
    <source>
        <strain evidence="1 2">03-1</strain>
    </source>
</reference>
<name>A0A423W5W3_9PEZI</name>
<accession>A0A423W5W3</accession>
<evidence type="ECO:0000313" key="1">
    <source>
        <dbReference type="EMBL" id="ROV98688.1"/>
    </source>
</evidence>
<comment type="caution">
    <text evidence="1">The sequence shown here is derived from an EMBL/GenBank/DDBJ whole genome shotgun (WGS) entry which is preliminary data.</text>
</comment>
<evidence type="ECO:0000313" key="2">
    <source>
        <dbReference type="Proteomes" id="UP000283895"/>
    </source>
</evidence>
<gene>
    <name evidence="1" type="ORF">VMCG_06716</name>
</gene>
<sequence>MEPQILDSMKLADEMLREAATYQIHFHGIDGASQFQVMSRPKAGIMQSWDLPLPDFVDASQFMKRFSCGAMPWEPSELVKIYSQVVRIIKKVDLDLTVLKWTVLAPSTIKEFAVPLQPYVAVLWKYPVIGSTLPNPIPWHLIPMNVGLVFILASTIFTDTRLKTATKLLQETMGNEKSELITVAELGVVRSPPPGVRILCAMS</sequence>
<dbReference type="EMBL" id="LKEA01000025">
    <property type="protein sequence ID" value="ROV98688.1"/>
    <property type="molecule type" value="Genomic_DNA"/>
</dbReference>
<proteinExistence type="predicted"/>
<dbReference type="AlphaFoldDB" id="A0A423W5W3"/>
<dbReference type="OrthoDB" id="5835829at2759"/>
<dbReference type="STRING" id="356882.A0A423W5W3"/>
<keyword evidence="2" id="KW-1185">Reference proteome</keyword>
<organism evidence="1 2">
    <name type="scientific">Cytospora schulzeri</name>
    <dbReference type="NCBI Taxonomy" id="448051"/>
    <lineage>
        <taxon>Eukaryota</taxon>
        <taxon>Fungi</taxon>
        <taxon>Dikarya</taxon>
        <taxon>Ascomycota</taxon>
        <taxon>Pezizomycotina</taxon>
        <taxon>Sordariomycetes</taxon>
        <taxon>Sordariomycetidae</taxon>
        <taxon>Diaporthales</taxon>
        <taxon>Cytosporaceae</taxon>
        <taxon>Cytospora</taxon>
    </lineage>
</organism>
<protein>
    <submittedName>
        <fullName evidence="1">Uncharacterized protein</fullName>
    </submittedName>
</protein>
<dbReference type="Proteomes" id="UP000283895">
    <property type="component" value="Unassembled WGS sequence"/>
</dbReference>